<gene>
    <name evidence="8" type="ORF">Csa_1G570740</name>
</gene>
<protein>
    <recommendedName>
        <fullName evidence="7">BHLH domain-containing protein</fullName>
    </recommendedName>
</protein>
<sequence length="346" mass="39101">MALEAVVFPQDPFVYKDHLFMNLVNSSSCLNFIDNHQANDQDDHDFYYLPNLSVQNNSPIFLDDDHYNFNDESVRQVVDSTLMTSEMKDGGGSERMGRRRQQRRRGKTQKNKEEIENQRMTHIVVERNRRKQMNEYLSTLRSLMPHSYVQRGDQASIIGGAINFVKELEQQVHLLSAQTYHVNPFFPSHVPPNNNIIPSSSSSFPFSQYPSFTFPSSSSPSSSSSSFSLDDNNGSTIVAMTTSNNLNNLNSVIQTSIGDIEVSMVDSHANLKIRCKKLPKQLLKIVSGLHSLHLTVLHLNVSTAHPFVLYSFSLKVEEDCGLSSVDEISNGVYQLLCRIQEEAFSN</sequence>
<keyword evidence="3" id="KW-0238">DNA-binding</keyword>
<feature type="compositionally biased region" description="Basic and acidic residues" evidence="6">
    <location>
        <begin position="86"/>
        <end position="96"/>
    </location>
</feature>
<dbReference type="InterPro" id="IPR054502">
    <property type="entry name" value="bHLH-TF_ACT-like_plant"/>
</dbReference>
<dbReference type="STRING" id="3659.A0A0A0LW29"/>
<comment type="subcellular location">
    <subcellularLocation>
        <location evidence="1">Nucleus</location>
    </subcellularLocation>
</comment>
<keyword evidence="2" id="KW-0805">Transcription regulation</keyword>
<reference evidence="8 9" key="3">
    <citation type="journal article" date="2010" name="BMC Genomics">
        <title>Transcriptome sequencing and comparative analysis of cucumber flowers with different sex types.</title>
        <authorList>
            <person name="Guo S."/>
            <person name="Zheng Y."/>
            <person name="Joung J.G."/>
            <person name="Liu S."/>
            <person name="Zhang Z."/>
            <person name="Crasta O.R."/>
            <person name="Sobral B.W."/>
            <person name="Xu Y."/>
            <person name="Huang S."/>
            <person name="Fei Z."/>
        </authorList>
    </citation>
    <scope>NUCLEOTIDE SEQUENCE [LARGE SCALE GENOMIC DNA]</scope>
    <source>
        <strain evidence="9">cv. 9930</strain>
    </source>
</reference>
<reference evidence="8 9" key="2">
    <citation type="journal article" date="2009" name="PLoS ONE">
        <title>An integrated genetic and cytogenetic map of the cucumber genome.</title>
        <authorList>
            <person name="Ren Y."/>
            <person name="Zhang Z."/>
            <person name="Liu J."/>
            <person name="Staub J.E."/>
            <person name="Han Y."/>
            <person name="Cheng Z."/>
            <person name="Li X."/>
            <person name="Lu J."/>
            <person name="Miao H."/>
            <person name="Kang H."/>
            <person name="Xie B."/>
            <person name="Gu X."/>
            <person name="Wang X."/>
            <person name="Du Y."/>
            <person name="Jin W."/>
            <person name="Huang S."/>
        </authorList>
    </citation>
    <scope>NUCLEOTIDE SEQUENCE [LARGE SCALE GENOMIC DNA]</scope>
    <source>
        <strain evidence="9">cv. 9930</strain>
    </source>
</reference>
<evidence type="ECO:0000256" key="4">
    <source>
        <dbReference type="ARBA" id="ARBA00023163"/>
    </source>
</evidence>
<name>A0A0A0LW29_CUCSA</name>
<dbReference type="PROSITE" id="PS50888">
    <property type="entry name" value="BHLH"/>
    <property type="match status" value="1"/>
</dbReference>
<dbReference type="OrthoDB" id="1736475at2759"/>
<dbReference type="InterPro" id="IPR044283">
    <property type="entry name" value="FAMA/SPEECHLESS/MUTE-like"/>
</dbReference>
<dbReference type="OMA" id="PYGDWTT"/>
<dbReference type="eggNOG" id="ENOG502QQRC">
    <property type="taxonomic scope" value="Eukaryota"/>
</dbReference>
<dbReference type="GO" id="GO:0000981">
    <property type="term" value="F:DNA-binding transcription factor activity, RNA polymerase II-specific"/>
    <property type="evidence" value="ECO:0000318"/>
    <property type="project" value="GO_Central"/>
</dbReference>
<dbReference type="GO" id="GO:0006357">
    <property type="term" value="P:regulation of transcription by RNA polymerase II"/>
    <property type="evidence" value="ECO:0000318"/>
    <property type="project" value="GO_Central"/>
</dbReference>
<dbReference type="Gramene" id="KGN66100">
    <property type="protein sequence ID" value="KGN66100"/>
    <property type="gene ID" value="Csa_1G570740"/>
</dbReference>
<proteinExistence type="predicted"/>
<evidence type="ECO:0000256" key="6">
    <source>
        <dbReference type="SAM" id="MobiDB-lite"/>
    </source>
</evidence>
<dbReference type="Pfam" id="PF22754">
    <property type="entry name" value="bHLH-TF_ACT-like_plant"/>
    <property type="match status" value="1"/>
</dbReference>
<dbReference type="InterPro" id="IPR011598">
    <property type="entry name" value="bHLH_dom"/>
</dbReference>
<keyword evidence="4" id="KW-0804">Transcription</keyword>
<evidence type="ECO:0000256" key="1">
    <source>
        <dbReference type="ARBA" id="ARBA00004123"/>
    </source>
</evidence>
<organism evidence="8 9">
    <name type="scientific">Cucumis sativus</name>
    <name type="common">Cucumber</name>
    <dbReference type="NCBI Taxonomy" id="3659"/>
    <lineage>
        <taxon>Eukaryota</taxon>
        <taxon>Viridiplantae</taxon>
        <taxon>Streptophyta</taxon>
        <taxon>Embryophyta</taxon>
        <taxon>Tracheophyta</taxon>
        <taxon>Spermatophyta</taxon>
        <taxon>Magnoliopsida</taxon>
        <taxon>eudicotyledons</taxon>
        <taxon>Gunneridae</taxon>
        <taxon>Pentapetalae</taxon>
        <taxon>rosids</taxon>
        <taxon>fabids</taxon>
        <taxon>Cucurbitales</taxon>
        <taxon>Cucurbitaceae</taxon>
        <taxon>Benincaseae</taxon>
        <taxon>Cucumis</taxon>
    </lineage>
</organism>
<keyword evidence="9" id="KW-1185">Reference proteome</keyword>
<feature type="domain" description="BHLH" evidence="7">
    <location>
        <begin position="117"/>
        <end position="168"/>
    </location>
</feature>
<evidence type="ECO:0000259" key="7">
    <source>
        <dbReference type="PROSITE" id="PS50888"/>
    </source>
</evidence>
<evidence type="ECO:0000256" key="5">
    <source>
        <dbReference type="ARBA" id="ARBA00023242"/>
    </source>
</evidence>
<keyword evidence="5" id="KW-0539">Nucleus</keyword>
<dbReference type="Pfam" id="PF00010">
    <property type="entry name" value="HLH"/>
    <property type="match status" value="1"/>
</dbReference>
<reference evidence="8 9" key="4">
    <citation type="journal article" date="2011" name="BMC Genomics">
        <title>RNA-Seq improves annotation of protein-coding genes in the cucumber genome.</title>
        <authorList>
            <person name="Li Z."/>
            <person name="Zhang Z."/>
            <person name="Yan P."/>
            <person name="Huang S."/>
            <person name="Fei Z."/>
            <person name="Lin K."/>
        </authorList>
    </citation>
    <scope>NUCLEOTIDE SEQUENCE [LARGE SCALE GENOMIC DNA]</scope>
    <source>
        <strain evidence="9">cv. 9930</strain>
    </source>
</reference>
<dbReference type="GO" id="GO:0010052">
    <property type="term" value="P:guard cell differentiation"/>
    <property type="evidence" value="ECO:0007669"/>
    <property type="project" value="InterPro"/>
</dbReference>
<dbReference type="EMBL" id="CM002922">
    <property type="protein sequence ID" value="KGN66100.1"/>
    <property type="molecule type" value="Genomic_DNA"/>
</dbReference>
<evidence type="ECO:0000313" key="8">
    <source>
        <dbReference type="EMBL" id="KGN66100.1"/>
    </source>
</evidence>
<dbReference type="GO" id="GO:0000978">
    <property type="term" value="F:RNA polymerase II cis-regulatory region sequence-specific DNA binding"/>
    <property type="evidence" value="ECO:0000318"/>
    <property type="project" value="GO_Central"/>
</dbReference>
<dbReference type="KEGG" id="csv:101210652"/>
<evidence type="ECO:0000256" key="3">
    <source>
        <dbReference type="ARBA" id="ARBA00023125"/>
    </source>
</evidence>
<dbReference type="Proteomes" id="UP000029981">
    <property type="component" value="Chromosome 1"/>
</dbReference>
<feature type="compositionally biased region" description="Basic residues" evidence="6">
    <location>
        <begin position="97"/>
        <end position="109"/>
    </location>
</feature>
<dbReference type="GO" id="GO:0046983">
    <property type="term" value="F:protein dimerization activity"/>
    <property type="evidence" value="ECO:0007669"/>
    <property type="project" value="InterPro"/>
</dbReference>
<dbReference type="SUPFAM" id="SSF47459">
    <property type="entry name" value="HLH, helix-loop-helix DNA-binding domain"/>
    <property type="match status" value="1"/>
</dbReference>
<accession>A0A0A0LW29</accession>
<dbReference type="AlphaFoldDB" id="A0A0A0LW29"/>
<dbReference type="GO" id="GO:0005634">
    <property type="term" value="C:nucleus"/>
    <property type="evidence" value="ECO:0007669"/>
    <property type="project" value="UniProtKB-SubCell"/>
</dbReference>
<dbReference type="PANTHER" id="PTHR46684">
    <property type="entry name" value="TRANSCRIPTION FACTOR FAMA"/>
    <property type="match status" value="1"/>
</dbReference>
<reference evidence="8 9" key="1">
    <citation type="journal article" date="2009" name="Nat. Genet.">
        <title>The genome of the cucumber, Cucumis sativus L.</title>
        <authorList>
            <person name="Huang S."/>
            <person name="Li R."/>
            <person name="Zhang Z."/>
            <person name="Li L."/>
            <person name="Gu X."/>
            <person name="Fan W."/>
            <person name="Lucas W.J."/>
            <person name="Wang X."/>
            <person name="Xie B."/>
            <person name="Ni P."/>
            <person name="Ren Y."/>
            <person name="Zhu H."/>
            <person name="Li J."/>
            <person name="Lin K."/>
            <person name="Jin W."/>
            <person name="Fei Z."/>
            <person name="Li G."/>
            <person name="Staub J."/>
            <person name="Kilian A."/>
            <person name="van der Vossen E.A."/>
            <person name="Wu Y."/>
            <person name="Guo J."/>
            <person name="He J."/>
            <person name="Jia Z."/>
            <person name="Ren Y."/>
            <person name="Tian G."/>
            <person name="Lu Y."/>
            <person name="Ruan J."/>
            <person name="Qian W."/>
            <person name="Wang M."/>
            <person name="Huang Q."/>
            <person name="Li B."/>
            <person name="Xuan Z."/>
            <person name="Cao J."/>
            <person name="Asan"/>
            <person name="Wu Z."/>
            <person name="Zhang J."/>
            <person name="Cai Q."/>
            <person name="Bai Y."/>
            <person name="Zhao B."/>
            <person name="Han Y."/>
            <person name="Li Y."/>
            <person name="Li X."/>
            <person name="Wang S."/>
            <person name="Shi Q."/>
            <person name="Liu S."/>
            <person name="Cho W.K."/>
            <person name="Kim J.Y."/>
            <person name="Xu Y."/>
            <person name="Heller-Uszynska K."/>
            <person name="Miao H."/>
            <person name="Cheng Z."/>
            <person name="Zhang S."/>
            <person name="Wu J."/>
            <person name="Yang Y."/>
            <person name="Kang H."/>
            <person name="Li M."/>
            <person name="Liang H."/>
            <person name="Ren X."/>
            <person name="Shi Z."/>
            <person name="Wen M."/>
            <person name="Jian M."/>
            <person name="Yang H."/>
            <person name="Zhang G."/>
            <person name="Yang Z."/>
            <person name="Chen R."/>
            <person name="Liu S."/>
            <person name="Li J."/>
            <person name="Ma L."/>
            <person name="Liu H."/>
            <person name="Zhou Y."/>
            <person name="Zhao J."/>
            <person name="Fang X."/>
            <person name="Li G."/>
            <person name="Fang L."/>
            <person name="Li Y."/>
            <person name="Liu D."/>
            <person name="Zheng H."/>
            <person name="Zhang Y."/>
            <person name="Qin N."/>
            <person name="Li Z."/>
            <person name="Yang G."/>
            <person name="Yang S."/>
            <person name="Bolund L."/>
            <person name="Kristiansen K."/>
            <person name="Zheng H."/>
            <person name="Li S."/>
            <person name="Zhang X."/>
            <person name="Yang H."/>
            <person name="Wang J."/>
            <person name="Sun R."/>
            <person name="Zhang B."/>
            <person name="Jiang S."/>
            <person name="Wang J."/>
            <person name="Du Y."/>
            <person name="Li S."/>
        </authorList>
    </citation>
    <scope>NUCLEOTIDE SEQUENCE [LARGE SCALE GENOMIC DNA]</scope>
    <source>
        <strain evidence="9">cv. 9930</strain>
    </source>
</reference>
<dbReference type="Gene3D" id="4.10.280.10">
    <property type="entry name" value="Helix-loop-helix DNA-binding domain"/>
    <property type="match status" value="1"/>
</dbReference>
<evidence type="ECO:0000256" key="2">
    <source>
        <dbReference type="ARBA" id="ARBA00023015"/>
    </source>
</evidence>
<feature type="region of interest" description="Disordered" evidence="6">
    <location>
        <begin position="84"/>
        <end position="113"/>
    </location>
</feature>
<dbReference type="SMART" id="SM00353">
    <property type="entry name" value="HLH"/>
    <property type="match status" value="1"/>
</dbReference>
<dbReference type="PANTHER" id="PTHR46684:SF6">
    <property type="entry name" value="TRANSCRIPTION FACTOR FAMA"/>
    <property type="match status" value="1"/>
</dbReference>
<dbReference type="InterPro" id="IPR036638">
    <property type="entry name" value="HLH_DNA-bd_sf"/>
</dbReference>
<evidence type="ECO:0000313" key="9">
    <source>
        <dbReference type="Proteomes" id="UP000029981"/>
    </source>
</evidence>